<dbReference type="AlphaFoldDB" id="A0A915CXF0"/>
<dbReference type="Pfam" id="PF10637">
    <property type="entry name" value="Ofd1_CTDD"/>
    <property type="match status" value="1"/>
</dbReference>
<sequence length="746" mass="84236">MADSSSRDIRTKGNQIQNRDQQYGHRFQINSKYCSEGFTRDARSCLGGNHPNSLPFPHFSLSNFITDAAARWHRKSNDLYALNQTADLQGFDSTKFPALYAFRKFWWKEFGIGYKRLVRYDQTDILLPHDDRLEKRAFAFVFYLSPDWLEEYGGNLLLYDTDVTQNRPAIIAKSIRQLKTHFFCSGSSKIPGIQWLNGAVGRTYSRVFFAKLRPSLDISLAEVEAWLNPEFVRPTEHKKIKRIFALKSELSLENFLNAEKYKQALQELESSTFDTVGPPDKRKVRRLDESKIGKQSAVGTLLRLFRSKAMTLLLTQWTGLRAVRSVNDSMGDCQLQPAAKKMRCGVSELPADSLPSTSQQDSAAKSGDDITSDVQIVSCMNRYEHGCYSMADDQLAADAKATDFAWIYFALDDTEEILRVPPSMNTAAIVFREPEVLNFTKYVNCLAGDKHFYVLNCSFFGVSNEDSESEDSLESDDEGALPVDLAIEDAELDEDEESPPEDAHAEIADANKLQNSSCPPGWIPFTENKCVKLSSEGSSHNKFSLMNYEQANEYCKSLSGESRLISLSNNEVSVLLEALSSILWKLIKADYNPHTSLFLTSGLREGSQWMWTEDRVALEVEPAGRGEGRCVALTFADASSSQNQTNSPTRDGQYEGNITTSSSGMLCLQWTDPLITQTGYFCPQQKLWKHNYCRNLNNLASQNRNSRPWCMVSPLLFKSVTYPFARLLPNQLLVTKLLRNHAPKKS</sequence>
<dbReference type="GO" id="GO:0031543">
    <property type="term" value="F:peptidyl-proline dioxygenase activity"/>
    <property type="evidence" value="ECO:0007669"/>
    <property type="project" value="TreeGrafter"/>
</dbReference>
<evidence type="ECO:0000256" key="5">
    <source>
        <dbReference type="SAM" id="MobiDB-lite"/>
    </source>
</evidence>
<evidence type="ECO:0000313" key="8">
    <source>
        <dbReference type="WBParaSite" id="jg13614.1"/>
    </source>
</evidence>
<name>A0A915CXF0_9BILA</name>
<evidence type="ECO:0000259" key="6">
    <source>
        <dbReference type="PROSITE" id="PS50070"/>
    </source>
</evidence>
<accession>A0A915CXF0</accession>
<dbReference type="Gene3D" id="2.40.20.10">
    <property type="entry name" value="Plasminogen Kringle 4"/>
    <property type="match status" value="1"/>
</dbReference>
<dbReference type="Pfam" id="PF13661">
    <property type="entry name" value="2OG-FeII_Oxy_4"/>
    <property type="match status" value="1"/>
</dbReference>
<feature type="region of interest" description="Disordered" evidence="5">
    <location>
        <begin position="1"/>
        <end position="21"/>
    </location>
</feature>
<feature type="domain" description="Kringle" evidence="6">
    <location>
        <begin position="654"/>
        <end position="731"/>
    </location>
</feature>
<dbReference type="GO" id="GO:0005506">
    <property type="term" value="F:iron ion binding"/>
    <property type="evidence" value="ECO:0007669"/>
    <property type="project" value="InterPro"/>
</dbReference>
<evidence type="ECO:0000256" key="1">
    <source>
        <dbReference type="ARBA" id="ARBA00022572"/>
    </source>
</evidence>
<dbReference type="SUPFAM" id="SSF57440">
    <property type="entry name" value="Kringle-like"/>
    <property type="match status" value="1"/>
</dbReference>
<dbReference type="Gene3D" id="3.10.100.10">
    <property type="entry name" value="Mannose-Binding Protein A, subunit A"/>
    <property type="match status" value="1"/>
</dbReference>
<evidence type="ECO:0000313" key="7">
    <source>
        <dbReference type="Proteomes" id="UP000887574"/>
    </source>
</evidence>
<dbReference type="InterPro" id="IPR038178">
    <property type="entry name" value="Kringle_sf"/>
</dbReference>
<dbReference type="PANTHER" id="PTHR12117">
    <property type="entry name" value="HISTONE ACETYLTRANSFERASE COMPLEX"/>
    <property type="match status" value="1"/>
</dbReference>
<proteinExistence type="predicted"/>
<dbReference type="GO" id="GO:0006449">
    <property type="term" value="P:regulation of translational termination"/>
    <property type="evidence" value="ECO:0007669"/>
    <property type="project" value="TreeGrafter"/>
</dbReference>
<keyword evidence="1 4" id="KW-0420">Kringle</keyword>
<keyword evidence="2" id="KW-0847">Vitamin C</keyword>
<dbReference type="InterPro" id="IPR019601">
    <property type="entry name" value="Oxoglutarate/Fe-dep_Oase_C"/>
</dbReference>
<dbReference type="InterPro" id="IPR013806">
    <property type="entry name" value="Kringle-like"/>
</dbReference>
<feature type="compositionally biased region" description="Polar residues" evidence="5">
    <location>
        <begin position="12"/>
        <end position="21"/>
    </location>
</feature>
<dbReference type="WBParaSite" id="jg13614.1">
    <property type="protein sequence ID" value="jg13614.1"/>
    <property type="gene ID" value="jg13614"/>
</dbReference>
<keyword evidence="7" id="KW-1185">Reference proteome</keyword>
<protein>
    <submittedName>
        <fullName evidence="8">Kringle domain-containing protein</fullName>
    </submittedName>
</protein>
<dbReference type="Proteomes" id="UP000887574">
    <property type="component" value="Unplaced"/>
</dbReference>
<dbReference type="GO" id="GO:0031418">
    <property type="term" value="F:L-ascorbic acid binding"/>
    <property type="evidence" value="ECO:0007669"/>
    <property type="project" value="UniProtKB-KW"/>
</dbReference>
<dbReference type="SUPFAM" id="SSF56436">
    <property type="entry name" value="C-type lectin-like"/>
    <property type="match status" value="1"/>
</dbReference>
<evidence type="ECO:0000256" key="3">
    <source>
        <dbReference type="ARBA" id="ARBA00023157"/>
    </source>
</evidence>
<dbReference type="Gene3D" id="2.60.120.620">
    <property type="entry name" value="q2cbj1_9rhob like domain"/>
    <property type="match status" value="2"/>
</dbReference>
<feature type="compositionally biased region" description="Basic and acidic residues" evidence="5">
    <location>
        <begin position="1"/>
        <end position="11"/>
    </location>
</feature>
<dbReference type="InterPro" id="IPR051842">
    <property type="entry name" value="uS12_prolyl_hydroxylase"/>
</dbReference>
<dbReference type="PROSITE" id="PS50070">
    <property type="entry name" value="KRINGLE_2"/>
    <property type="match status" value="1"/>
</dbReference>
<organism evidence="7 8">
    <name type="scientific">Ditylenchus dipsaci</name>
    <dbReference type="NCBI Taxonomy" id="166011"/>
    <lineage>
        <taxon>Eukaryota</taxon>
        <taxon>Metazoa</taxon>
        <taxon>Ecdysozoa</taxon>
        <taxon>Nematoda</taxon>
        <taxon>Chromadorea</taxon>
        <taxon>Rhabditida</taxon>
        <taxon>Tylenchina</taxon>
        <taxon>Tylenchomorpha</taxon>
        <taxon>Sphaerularioidea</taxon>
        <taxon>Anguinidae</taxon>
        <taxon>Anguininae</taxon>
        <taxon>Ditylenchus</taxon>
    </lineage>
</organism>
<dbReference type="InterPro" id="IPR000001">
    <property type="entry name" value="Kringle"/>
</dbReference>
<evidence type="ECO:0000256" key="2">
    <source>
        <dbReference type="ARBA" id="ARBA00022896"/>
    </source>
</evidence>
<dbReference type="InterPro" id="IPR039558">
    <property type="entry name" value="TPA1/OFD1_N"/>
</dbReference>
<dbReference type="GO" id="GO:0005737">
    <property type="term" value="C:cytoplasm"/>
    <property type="evidence" value="ECO:0007669"/>
    <property type="project" value="TreeGrafter"/>
</dbReference>
<dbReference type="PANTHER" id="PTHR12117:SF0">
    <property type="entry name" value="PROLYL 3-HYDROXYLASE OGFOD1"/>
    <property type="match status" value="1"/>
</dbReference>
<keyword evidence="3" id="KW-1015">Disulfide bond</keyword>
<dbReference type="InterPro" id="IPR016186">
    <property type="entry name" value="C-type_lectin-like/link_sf"/>
</dbReference>
<dbReference type="InterPro" id="IPR016187">
    <property type="entry name" value="CTDL_fold"/>
</dbReference>
<evidence type="ECO:0000256" key="4">
    <source>
        <dbReference type="PROSITE-ProRule" id="PRU00121"/>
    </source>
</evidence>
<reference evidence="8" key="1">
    <citation type="submission" date="2022-11" db="UniProtKB">
        <authorList>
            <consortium name="WormBaseParasite"/>
        </authorList>
    </citation>
    <scope>IDENTIFICATION</scope>
</reference>
<comment type="caution">
    <text evidence="4">Lacks conserved residue(s) required for the propagation of feature annotation.</text>
</comment>